<evidence type="ECO:0000313" key="2">
    <source>
        <dbReference type="Proteomes" id="UP000501690"/>
    </source>
</evidence>
<dbReference type="EMBL" id="CP039347">
    <property type="protein sequence ID" value="QCD87863.1"/>
    <property type="molecule type" value="Genomic_DNA"/>
</dbReference>
<dbReference type="AlphaFoldDB" id="A0A4D6LH66"/>
<accession>A0A4D6LH66</accession>
<gene>
    <name evidence="1" type="ORF">DEO72_LG3g2403</name>
</gene>
<proteinExistence type="predicted"/>
<sequence length="52" mass="5959">MLTALHSALVVENDECWENWEQSCEELKLWKVFALGSVVFVVVGDCSHEFET</sequence>
<keyword evidence="2" id="KW-1185">Reference proteome</keyword>
<dbReference type="Proteomes" id="UP000501690">
    <property type="component" value="Linkage Group LG3"/>
</dbReference>
<protein>
    <submittedName>
        <fullName evidence="1">Uncharacterized protein</fullName>
    </submittedName>
</protein>
<organism evidence="1 2">
    <name type="scientific">Vigna unguiculata</name>
    <name type="common">Cowpea</name>
    <dbReference type="NCBI Taxonomy" id="3917"/>
    <lineage>
        <taxon>Eukaryota</taxon>
        <taxon>Viridiplantae</taxon>
        <taxon>Streptophyta</taxon>
        <taxon>Embryophyta</taxon>
        <taxon>Tracheophyta</taxon>
        <taxon>Spermatophyta</taxon>
        <taxon>Magnoliopsida</taxon>
        <taxon>eudicotyledons</taxon>
        <taxon>Gunneridae</taxon>
        <taxon>Pentapetalae</taxon>
        <taxon>rosids</taxon>
        <taxon>fabids</taxon>
        <taxon>Fabales</taxon>
        <taxon>Fabaceae</taxon>
        <taxon>Papilionoideae</taxon>
        <taxon>50 kb inversion clade</taxon>
        <taxon>NPAAA clade</taxon>
        <taxon>indigoferoid/millettioid clade</taxon>
        <taxon>Phaseoleae</taxon>
        <taxon>Vigna</taxon>
    </lineage>
</organism>
<reference evidence="1 2" key="1">
    <citation type="submission" date="2019-04" db="EMBL/GenBank/DDBJ databases">
        <title>An improved genome assembly and genetic linkage map for asparagus bean, Vigna unguiculata ssp. sesquipedialis.</title>
        <authorList>
            <person name="Xia Q."/>
            <person name="Zhang R."/>
            <person name="Dong Y."/>
        </authorList>
    </citation>
    <scope>NUCLEOTIDE SEQUENCE [LARGE SCALE GENOMIC DNA]</scope>
    <source>
        <tissue evidence="1">Leaf</tissue>
    </source>
</reference>
<evidence type="ECO:0000313" key="1">
    <source>
        <dbReference type="EMBL" id="QCD87863.1"/>
    </source>
</evidence>
<name>A0A4D6LH66_VIGUN</name>